<proteinExistence type="inferred from homology"/>
<dbReference type="EMBL" id="AMZH03021069">
    <property type="protein sequence ID" value="RRT38578.1"/>
    <property type="molecule type" value="Genomic_DNA"/>
</dbReference>
<dbReference type="GO" id="GO:0005739">
    <property type="term" value="C:mitochondrion"/>
    <property type="evidence" value="ECO:0007669"/>
    <property type="project" value="TreeGrafter"/>
</dbReference>
<keyword evidence="6" id="KW-0808">Transferase</keyword>
<sequence length="58" mass="6850">MHSIVSRPMVVDGNIVPRPMMYIALTYDHRLIDGREAVFFLRRIKDVVEDPRRLLLDL</sequence>
<reference evidence="11 13" key="1">
    <citation type="journal article" date="2014" name="Agronomy (Basel)">
        <title>A Draft Genome Sequence for Ensete ventricosum, the Drought-Tolerant Tree Against Hunger.</title>
        <authorList>
            <person name="Harrison J."/>
            <person name="Moore K.A."/>
            <person name="Paszkiewicz K."/>
            <person name="Jones T."/>
            <person name="Grant M."/>
            <person name="Ambacheew D."/>
            <person name="Muzemil S."/>
            <person name="Studholme D.J."/>
        </authorList>
    </citation>
    <scope>NUCLEOTIDE SEQUENCE [LARGE SCALE GENOMIC DNA]</scope>
</reference>
<dbReference type="Gene3D" id="3.30.559.10">
    <property type="entry name" value="Chloramphenicol acetyltransferase-like domain"/>
    <property type="match status" value="1"/>
</dbReference>
<evidence type="ECO:0000256" key="3">
    <source>
        <dbReference type="ARBA" id="ARBA00007317"/>
    </source>
</evidence>
<evidence type="ECO:0000256" key="2">
    <source>
        <dbReference type="ARBA" id="ARBA00005145"/>
    </source>
</evidence>
<dbReference type="SUPFAM" id="SSF52777">
    <property type="entry name" value="CoA-dependent acyltransferases"/>
    <property type="match status" value="1"/>
</dbReference>
<dbReference type="Proteomes" id="UP000287651">
    <property type="component" value="Unassembled WGS sequence"/>
</dbReference>
<keyword evidence="7" id="KW-0450">Lipoyl</keyword>
<dbReference type="EMBL" id="KV876184">
    <property type="protein sequence ID" value="RZR74284.1"/>
    <property type="molecule type" value="Genomic_DNA"/>
</dbReference>
<gene>
    <name evidence="11" type="ORF">B296_00045943</name>
    <name evidence="12" type="ORF">BHM03_00034772</name>
</gene>
<keyword evidence="8" id="KW-0012">Acyltransferase</keyword>
<evidence type="ECO:0000313" key="11">
    <source>
        <dbReference type="EMBL" id="RRT38578.1"/>
    </source>
</evidence>
<dbReference type="Proteomes" id="UP000290560">
    <property type="component" value="Unassembled WGS sequence"/>
</dbReference>
<name>A0A444G7G4_ENSVE</name>
<feature type="domain" description="2-oxoacid dehydrogenase acyltransferase catalytic" evidence="10">
    <location>
        <begin position="1"/>
        <end position="56"/>
    </location>
</feature>
<reference evidence="12" key="2">
    <citation type="journal article" date="2018" name="Data Brief">
        <title>Genome sequence data from 17 accessions of Ensete ventricosum, a staple food crop for millions in Ethiopia.</title>
        <authorList>
            <person name="Yemataw Z."/>
            <person name="Muzemil S."/>
            <person name="Ambachew D."/>
            <person name="Tripathi L."/>
            <person name="Tesfaye K."/>
            <person name="Chala A."/>
            <person name="Farbos A."/>
            <person name="O'Neill P."/>
            <person name="Moore K."/>
            <person name="Grant M."/>
            <person name="Studholme D.J."/>
        </authorList>
    </citation>
    <scope>NUCLEOTIDE SEQUENCE [LARGE SCALE GENOMIC DNA]</scope>
    <source>
        <tissue evidence="12">Leaf</tissue>
    </source>
</reference>
<accession>A0A444G7G4</accession>
<evidence type="ECO:0000256" key="1">
    <source>
        <dbReference type="ARBA" id="ARBA00001938"/>
    </source>
</evidence>
<evidence type="ECO:0000313" key="12">
    <source>
        <dbReference type="EMBL" id="RZR74284.1"/>
    </source>
</evidence>
<dbReference type="AlphaFoldDB" id="A0A444G7G4"/>
<dbReference type="GO" id="GO:0006099">
    <property type="term" value="P:tricarboxylic acid cycle"/>
    <property type="evidence" value="ECO:0007669"/>
    <property type="project" value="UniProtKB-KW"/>
</dbReference>
<evidence type="ECO:0000256" key="7">
    <source>
        <dbReference type="ARBA" id="ARBA00022823"/>
    </source>
</evidence>
<evidence type="ECO:0000259" key="10">
    <source>
        <dbReference type="Pfam" id="PF00198"/>
    </source>
</evidence>
<dbReference type="Pfam" id="PF00198">
    <property type="entry name" value="2-oxoacid_dh"/>
    <property type="match status" value="1"/>
</dbReference>
<dbReference type="InterPro" id="IPR001078">
    <property type="entry name" value="2-oxoacid_DH_actylTfrase"/>
</dbReference>
<dbReference type="PANTHER" id="PTHR43416:SF5">
    <property type="entry name" value="DIHYDROLIPOYLLYSINE-RESIDUE SUCCINYLTRANSFERASE COMPONENT OF 2-OXOGLUTARATE DEHYDROGENASE COMPLEX, MITOCHONDRIAL"/>
    <property type="match status" value="1"/>
</dbReference>
<keyword evidence="5" id="KW-0816">Tricarboxylic acid cycle</keyword>
<evidence type="ECO:0000256" key="9">
    <source>
        <dbReference type="ARBA" id="ARBA00032406"/>
    </source>
</evidence>
<comment type="pathway">
    <text evidence="2">Amino-acid degradation; L-lysine degradation via saccharopine pathway; glutaryl-CoA from L-lysine: step 6/6.</text>
</comment>
<reference evidence="11" key="3">
    <citation type="submission" date="2018-09" db="EMBL/GenBank/DDBJ databases">
        <authorList>
            <person name="Harrison J."/>
            <person name="Moore K.A."/>
            <person name="Paszkiewicz K."/>
            <person name="Jones T."/>
            <person name="Grant M."/>
            <person name="Ambacheew D."/>
            <person name="Muzemil S."/>
            <person name="Studholme D."/>
        </authorList>
    </citation>
    <scope>NUCLEOTIDE SEQUENCE</scope>
</reference>
<dbReference type="InterPro" id="IPR050537">
    <property type="entry name" value="2-oxoacid_dehydrogenase"/>
</dbReference>
<evidence type="ECO:0000313" key="13">
    <source>
        <dbReference type="Proteomes" id="UP000287651"/>
    </source>
</evidence>
<protein>
    <recommendedName>
        <fullName evidence="4">dihydrolipoyllysine-residue succinyltransferase</fullName>
        <ecNumber evidence="4">2.3.1.61</ecNumber>
    </recommendedName>
    <alternativeName>
        <fullName evidence="9">2-oxoglutarate dehydrogenase complex component E2</fullName>
    </alternativeName>
</protein>
<evidence type="ECO:0000256" key="8">
    <source>
        <dbReference type="ARBA" id="ARBA00023315"/>
    </source>
</evidence>
<comment type="cofactor">
    <cofactor evidence="1">
        <name>(R)-lipoate</name>
        <dbReference type="ChEBI" id="CHEBI:83088"/>
    </cofactor>
</comment>
<evidence type="ECO:0000256" key="6">
    <source>
        <dbReference type="ARBA" id="ARBA00022679"/>
    </source>
</evidence>
<dbReference type="PANTHER" id="PTHR43416">
    <property type="entry name" value="DIHYDROLIPOYLLYSINE-RESIDUE SUCCINYLTRANSFERASE COMPONENT OF 2-OXOGLUTARATE DEHYDROGENASE COMPLEX, MITOCHONDRIAL-RELATED"/>
    <property type="match status" value="1"/>
</dbReference>
<comment type="similarity">
    <text evidence="3">Belongs to the 2-oxoacid dehydrogenase family.</text>
</comment>
<dbReference type="GO" id="GO:0004149">
    <property type="term" value="F:dihydrolipoyllysine-residue succinyltransferase activity"/>
    <property type="evidence" value="ECO:0007669"/>
    <property type="project" value="UniProtKB-EC"/>
</dbReference>
<organism evidence="11 13">
    <name type="scientific">Ensete ventricosum</name>
    <name type="common">Abyssinian banana</name>
    <name type="synonym">Musa ensete</name>
    <dbReference type="NCBI Taxonomy" id="4639"/>
    <lineage>
        <taxon>Eukaryota</taxon>
        <taxon>Viridiplantae</taxon>
        <taxon>Streptophyta</taxon>
        <taxon>Embryophyta</taxon>
        <taxon>Tracheophyta</taxon>
        <taxon>Spermatophyta</taxon>
        <taxon>Magnoliopsida</taxon>
        <taxon>Liliopsida</taxon>
        <taxon>Zingiberales</taxon>
        <taxon>Musaceae</taxon>
        <taxon>Ensete</taxon>
    </lineage>
</organism>
<dbReference type="InterPro" id="IPR023213">
    <property type="entry name" value="CAT-like_dom_sf"/>
</dbReference>
<evidence type="ECO:0000256" key="5">
    <source>
        <dbReference type="ARBA" id="ARBA00022532"/>
    </source>
</evidence>
<evidence type="ECO:0000256" key="4">
    <source>
        <dbReference type="ARBA" id="ARBA00012945"/>
    </source>
</evidence>
<dbReference type="EC" id="2.3.1.61" evidence="4"/>